<dbReference type="CDD" id="cd00009">
    <property type="entry name" value="AAA"/>
    <property type="match status" value="1"/>
</dbReference>
<dbReference type="eggNOG" id="COG0470">
    <property type="taxonomic scope" value="Bacteria"/>
</dbReference>
<dbReference type="OrthoDB" id="9810148at2"/>
<dbReference type="STRING" id="1009370.ALO_00195"/>
<keyword evidence="2" id="KW-1185">Reference proteome</keyword>
<dbReference type="Gene3D" id="3.40.50.300">
    <property type="entry name" value="P-loop containing nucleotide triphosphate hydrolases"/>
    <property type="match status" value="1"/>
</dbReference>
<dbReference type="AlphaFoldDB" id="F7NDD2"/>
<dbReference type="RefSeq" id="WP_004091618.1">
    <property type="nucleotide sequence ID" value="NZ_AFGF01000005.1"/>
</dbReference>
<dbReference type="PANTHER" id="PTHR11669:SF8">
    <property type="entry name" value="DNA POLYMERASE III SUBUNIT DELTA"/>
    <property type="match status" value="1"/>
</dbReference>
<proteinExistence type="predicted"/>
<dbReference type="InterPro" id="IPR027417">
    <property type="entry name" value="P-loop_NTPase"/>
</dbReference>
<evidence type="ECO:0000313" key="2">
    <source>
        <dbReference type="Proteomes" id="UP000003240"/>
    </source>
</evidence>
<dbReference type="EMBL" id="AFGF01000005">
    <property type="protein sequence ID" value="EGO65964.1"/>
    <property type="molecule type" value="Genomic_DNA"/>
</dbReference>
<dbReference type="InterPro" id="IPR050238">
    <property type="entry name" value="DNA_Rep/Repair_Clamp_Loader"/>
</dbReference>
<evidence type="ECO:0000313" key="1">
    <source>
        <dbReference type="EMBL" id="EGO65964.1"/>
    </source>
</evidence>
<name>F7NDD2_9FIRM</name>
<dbReference type="Proteomes" id="UP000003240">
    <property type="component" value="Unassembled WGS sequence"/>
</dbReference>
<dbReference type="PANTHER" id="PTHR11669">
    <property type="entry name" value="REPLICATION FACTOR C / DNA POLYMERASE III GAMMA-TAU SUBUNIT"/>
    <property type="match status" value="1"/>
</dbReference>
<organism evidence="1 2">
    <name type="scientific">Acetonema longum DSM 6540</name>
    <dbReference type="NCBI Taxonomy" id="1009370"/>
    <lineage>
        <taxon>Bacteria</taxon>
        <taxon>Bacillati</taxon>
        <taxon>Bacillota</taxon>
        <taxon>Negativicutes</taxon>
        <taxon>Acetonemataceae</taxon>
        <taxon>Acetonema</taxon>
    </lineage>
</organism>
<reference evidence="1 2" key="1">
    <citation type="journal article" date="2011" name="EMBO J.">
        <title>Structural diversity of bacterial flagellar motors.</title>
        <authorList>
            <person name="Chen S."/>
            <person name="Beeby M."/>
            <person name="Murphy G.E."/>
            <person name="Leadbetter J.R."/>
            <person name="Hendrixson D.R."/>
            <person name="Briegel A."/>
            <person name="Li Z."/>
            <person name="Shi J."/>
            <person name="Tocheva E.I."/>
            <person name="Muller A."/>
            <person name="Dobro M.J."/>
            <person name="Jensen G.J."/>
        </authorList>
    </citation>
    <scope>NUCLEOTIDE SEQUENCE [LARGE SCALE GENOMIC DNA]</scope>
    <source>
        <strain evidence="1 2">DSM 6540</strain>
    </source>
</reference>
<gene>
    <name evidence="1" type="ORF">ALO_00195</name>
</gene>
<accession>F7NDD2</accession>
<protein>
    <submittedName>
        <fullName evidence="1">DNA polymerase III, delta prime subunit</fullName>
    </submittedName>
</protein>
<dbReference type="SUPFAM" id="SSF52540">
    <property type="entry name" value="P-loop containing nucleoside triphosphate hydrolases"/>
    <property type="match status" value="1"/>
</dbReference>
<comment type="caution">
    <text evidence="1">The sequence shown here is derived from an EMBL/GenBank/DDBJ whole genome shotgun (WGS) entry which is preliminary data.</text>
</comment>
<dbReference type="Pfam" id="PF13177">
    <property type="entry name" value="DNA_pol3_delta2"/>
    <property type="match status" value="1"/>
</dbReference>
<sequence>MLWRDIIGHAEVIRILKNMLASGKIPHALLLTGPSGVGKGMMARIFAAALLCREETGDRPCGMCHSCRLIGRDANPALSGLYDDDSSIKISQIRALQHEVSLAPADGSRRVILLENAQRMTAEAANSLLKILEEPPEGLHFILTSPSAHLLLPTVLSRCLTLALEPLPRALLTEALLARGVMPDLAKSAAGLGGGCLGTALKLLEPGGLEPRVRALSILTALAGHGSAVWWDKAEEFDKLEPEDRRQVLRHLLYLLRDMALGGQDADPSLVINQDIWPELAACRYPSHTALQAMRETQAALTALAGNANARLTMEGLLLKLQNLRETSA</sequence>
<dbReference type="GO" id="GO:0006261">
    <property type="term" value="P:DNA-templated DNA replication"/>
    <property type="evidence" value="ECO:0007669"/>
    <property type="project" value="TreeGrafter"/>
</dbReference>